<sequence>RMVSFIRETLELSHLQSEKKILRQGALFRSNRNILIRELT</sequence>
<dbReference type="AlphaFoldDB" id="A0A382Z673"/>
<organism evidence="1">
    <name type="scientific">marine metagenome</name>
    <dbReference type="NCBI Taxonomy" id="408172"/>
    <lineage>
        <taxon>unclassified sequences</taxon>
        <taxon>metagenomes</taxon>
        <taxon>ecological metagenomes</taxon>
    </lineage>
</organism>
<reference evidence="1" key="1">
    <citation type="submission" date="2018-05" db="EMBL/GenBank/DDBJ databases">
        <authorList>
            <person name="Lanie J.A."/>
            <person name="Ng W.-L."/>
            <person name="Kazmierczak K.M."/>
            <person name="Andrzejewski T.M."/>
            <person name="Davidsen T.M."/>
            <person name="Wayne K.J."/>
            <person name="Tettelin H."/>
            <person name="Glass J.I."/>
            <person name="Rusch D."/>
            <person name="Podicherti R."/>
            <person name="Tsui H.-C.T."/>
            <person name="Winkler M.E."/>
        </authorList>
    </citation>
    <scope>NUCLEOTIDE SEQUENCE</scope>
</reference>
<proteinExistence type="predicted"/>
<evidence type="ECO:0000313" key="1">
    <source>
        <dbReference type="EMBL" id="SVD90689.1"/>
    </source>
</evidence>
<feature type="non-terminal residue" evidence="1">
    <location>
        <position position="1"/>
    </location>
</feature>
<name>A0A382Z673_9ZZZZ</name>
<gene>
    <name evidence="1" type="ORF">METZ01_LOCUS443543</name>
</gene>
<protein>
    <submittedName>
        <fullName evidence="1">Uncharacterized protein</fullName>
    </submittedName>
</protein>
<dbReference type="EMBL" id="UINC01181145">
    <property type="protein sequence ID" value="SVD90689.1"/>
    <property type="molecule type" value="Genomic_DNA"/>
</dbReference>
<accession>A0A382Z673</accession>